<feature type="compositionally biased region" description="Basic and acidic residues" evidence="1">
    <location>
        <begin position="63"/>
        <end position="80"/>
    </location>
</feature>
<dbReference type="EMBL" id="AP024488">
    <property type="protein sequence ID" value="BCS96846.1"/>
    <property type="molecule type" value="Genomic_DNA"/>
</dbReference>
<feature type="region of interest" description="Disordered" evidence="1">
    <location>
        <begin position="41"/>
        <end position="81"/>
    </location>
</feature>
<name>A0ABM7PGW8_9BACT</name>
<evidence type="ECO:0000256" key="1">
    <source>
        <dbReference type="SAM" id="MobiDB-lite"/>
    </source>
</evidence>
<dbReference type="SUPFAM" id="SSF160214">
    <property type="entry name" value="FlaG-like"/>
    <property type="match status" value="1"/>
</dbReference>
<dbReference type="Gene3D" id="3.30.160.170">
    <property type="entry name" value="FlaG-like"/>
    <property type="match status" value="1"/>
</dbReference>
<dbReference type="InterPro" id="IPR005186">
    <property type="entry name" value="FlaG"/>
</dbReference>
<keyword evidence="3" id="KW-1185">Reference proteome</keyword>
<proteinExistence type="predicted"/>
<accession>A0ABM7PGW8</accession>
<reference evidence="2 3" key="1">
    <citation type="submission" date="2021-02" db="EMBL/GenBank/DDBJ databases">
        <title>Complete genome of Desulfoluna sp. strain ASN36.</title>
        <authorList>
            <person name="Takahashi A."/>
            <person name="Kojima H."/>
            <person name="Fukui M."/>
        </authorList>
    </citation>
    <scope>NUCLEOTIDE SEQUENCE [LARGE SCALE GENOMIC DNA]</scope>
    <source>
        <strain evidence="2 3">ASN36</strain>
    </source>
</reference>
<protein>
    <recommendedName>
        <fullName evidence="4">Flagellar protein FlaG</fullName>
    </recommendedName>
</protein>
<evidence type="ECO:0000313" key="3">
    <source>
        <dbReference type="Proteomes" id="UP001320148"/>
    </source>
</evidence>
<dbReference type="PANTHER" id="PTHR37166">
    <property type="entry name" value="PROTEIN FLAG"/>
    <property type="match status" value="1"/>
</dbReference>
<dbReference type="PANTHER" id="PTHR37166:SF1">
    <property type="entry name" value="PROTEIN FLAG"/>
    <property type="match status" value="1"/>
</dbReference>
<dbReference type="InterPro" id="IPR035924">
    <property type="entry name" value="FlaG-like_sf"/>
</dbReference>
<dbReference type="Pfam" id="PF03646">
    <property type="entry name" value="FlaG"/>
    <property type="match status" value="1"/>
</dbReference>
<feature type="compositionally biased region" description="Low complexity" evidence="1">
    <location>
        <begin position="47"/>
        <end position="59"/>
    </location>
</feature>
<dbReference type="Proteomes" id="UP001320148">
    <property type="component" value="Chromosome"/>
</dbReference>
<sequence length="152" mass="17160">MLPQKRPLRLWAQNTTREITMMQPVSHVQHHMPSRRDDIAAVEPVQATSSSEASSESTANADSRSEKANAVKEKLLREEGLSQETLDEISRDLETLHAVGLNFTQHEATGRTMVRITNRDTEEVIREIPVKQVLDLAAKIEEMVGMLFDEKV</sequence>
<evidence type="ECO:0000313" key="2">
    <source>
        <dbReference type="EMBL" id="BCS96846.1"/>
    </source>
</evidence>
<evidence type="ECO:0008006" key="4">
    <source>
        <dbReference type="Google" id="ProtNLM"/>
    </source>
</evidence>
<gene>
    <name evidence="2" type="ORF">DSLASN_24780</name>
</gene>
<organism evidence="2 3">
    <name type="scientific">Desulfoluna limicola</name>
    <dbReference type="NCBI Taxonomy" id="2810562"/>
    <lineage>
        <taxon>Bacteria</taxon>
        <taxon>Pseudomonadati</taxon>
        <taxon>Thermodesulfobacteriota</taxon>
        <taxon>Desulfobacteria</taxon>
        <taxon>Desulfobacterales</taxon>
        <taxon>Desulfolunaceae</taxon>
        <taxon>Desulfoluna</taxon>
    </lineage>
</organism>